<keyword evidence="2" id="KW-0808">Transferase</keyword>
<dbReference type="Pfam" id="PF04607">
    <property type="entry name" value="RelA_SpoT"/>
    <property type="match status" value="1"/>
</dbReference>
<dbReference type="CDD" id="cd05399">
    <property type="entry name" value="NT_Rel-Spo_like"/>
    <property type="match status" value="1"/>
</dbReference>
<proteinExistence type="predicted"/>
<dbReference type="PANTHER" id="PTHR41773:SF1">
    <property type="entry name" value="RELA_SPOT DOMAIN-CONTAINING PROTEIN"/>
    <property type="match status" value="1"/>
</dbReference>
<evidence type="ECO:0000259" key="1">
    <source>
        <dbReference type="SMART" id="SM00954"/>
    </source>
</evidence>
<dbReference type="SMART" id="SM00954">
    <property type="entry name" value="RelA_SpoT"/>
    <property type="match status" value="1"/>
</dbReference>
<dbReference type="SUPFAM" id="SSF81301">
    <property type="entry name" value="Nucleotidyltransferase"/>
    <property type="match status" value="1"/>
</dbReference>
<dbReference type="InterPro" id="IPR043519">
    <property type="entry name" value="NT_sf"/>
</dbReference>
<dbReference type="PANTHER" id="PTHR41773">
    <property type="entry name" value="GTP PYROPHOSPHATASE-RELATED"/>
    <property type="match status" value="1"/>
</dbReference>
<dbReference type="Proteomes" id="UP000431092">
    <property type="component" value="Unassembled WGS sequence"/>
</dbReference>
<dbReference type="Gene3D" id="3.30.460.10">
    <property type="entry name" value="Beta Polymerase, domain 2"/>
    <property type="match status" value="1"/>
</dbReference>
<sequence>MAGKQAQRISKATARYAEDLPRVQAATDAYVALVTQLLDDAGINYLTVTGRAKSVESYAAKAARRVAGRLVHRHPETEITDQVGVRVVTYVLADVEAVAQLLGAQLVLLDDRDMGRETAAEGRFGYSSRHLLVQLDPAREGAGGPMAGRKASVQVRTVLQHAWAEFEHDIRYKGSVPEEHAPDLDRRFTLAAGLLELADQQFSTIRERLREASGPSTEQDEDDPRIGGSDLAAFLAGQFADAGWSRTDHYSWVSGLLLELGITSLAELRDVLRGVDHAAIESRMGYHYPPGAVRRLDDALLWAFGERYVGLHGNAHRRPLLETRLARLRGDA</sequence>
<dbReference type="GO" id="GO:0016301">
    <property type="term" value="F:kinase activity"/>
    <property type="evidence" value="ECO:0007669"/>
    <property type="project" value="UniProtKB-KW"/>
</dbReference>
<feature type="domain" description="RelA/SpoT" evidence="1">
    <location>
        <begin position="50"/>
        <end position="178"/>
    </location>
</feature>
<accession>A0A6I3IEL0</accession>
<dbReference type="AlphaFoldDB" id="A0A6I3IEL0"/>
<reference evidence="2 3" key="1">
    <citation type="submission" date="2019-11" db="EMBL/GenBank/DDBJ databases">
        <title>Whole genome sequencing identifies a novel species of the genus Arsenicicoccus isolated from human blood.</title>
        <authorList>
            <person name="Jeong J.H."/>
            <person name="Kweon O.J."/>
            <person name="Kim H.R."/>
            <person name="Kim T.-H."/>
            <person name="Ha S.-M."/>
            <person name="Lee M.-K."/>
        </authorList>
    </citation>
    <scope>NUCLEOTIDE SEQUENCE [LARGE SCALE GENOMIC DNA]</scope>
    <source>
        <strain evidence="2 3">MKL-02</strain>
    </source>
</reference>
<keyword evidence="3" id="KW-1185">Reference proteome</keyword>
<name>A0A6I3IEL0_9MICO</name>
<protein>
    <submittedName>
        <fullName evidence="2">GTP pyrophosphokinase</fullName>
    </submittedName>
</protein>
<dbReference type="InterPro" id="IPR007685">
    <property type="entry name" value="RelA_SpoT"/>
</dbReference>
<evidence type="ECO:0000313" key="3">
    <source>
        <dbReference type="Proteomes" id="UP000431092"/>
    </source>
</evidence>
<gene>
    <name evidence="2" type="ORF">GGG17_03815</name>
</gene>
<dbReference type="RefSeq" id="WP_154592453.1">
    <property type="nucleotide sequence ID" value="NZ_WLVL01000017.1"/>
</dbReference>
<dbReference type="Gene3D" id="1.10.287.860">
    <property type="entry name" value="Nucleotidyltransferase"/>
    <property type="match status" value="1"/>
</dbReference>
<comment type="caution">
    <text evidence="2">The sequence shown here is derived from an EMBL/GenBank/DDBJ whole genome shotgun (WGS) entry which is preliminary data.</text>
</comment>
<dbReference type="EMBL" id="WLVL01000017">
    <property type="protein sequence ID" value="MTB71113.1"/>
    <property type="molecule type" value="Genomic_DNA"/>
</dbReference>
<organism evidence="2 3">
    <name type="scientific">Arsenicicoccus cauae</name>
    <dbReference type="NCBI Taxonomy" id="2663847"/>
    <lineage>
        <taxon>Bacteria</taxon>
        <taxon>Bacillati</taxon>
        <taxon>Actinomycetota</taxon>
        <taxon>Actinomycetes</taxon>
        <taxon>Micrococcales</taxon>
        <taxon>Intrasporangiaceae</taxon>
        <taxon>Arsenicicoccus</taxon>
    </lineage>
</organism>
<dbReference type="GO" id="GO:0015969">
    <property type="term" value="P:guanosine tetraphosphate metabolic process"/>
    <property type="evidence" value="ECO:0007669"/>
    <property type="project" value="InterPro"/>
</dbReference>
<evidence type="ECO:0000313" key="2">
    <source>
        <dbReference type="EMBL" id="MTB71113.1"/>
    </source>
</evidence>
<keyword evidence="2" id="KW-0418">Kinase</keyword>